<evidence type="ECO:0000259" key="7">
    <source>
        <dbReference type="PROSITE" id="PS50011"/>
    </source>
</evidence>
<dbReference type="AlphaFoldDB" id="A0A8H9H9B9"/>
<dbReference type="PROSITE" id="PS50011">
    <property type="entry name" value="PROTEIN_KINASE_DOM"/>
    <property type="match status" value="1"/>
</dbReference>
<evidence type="ECO:0000256" key="1">
    <source>
        <dbReference type="ARBA" id="ARBA00012513"/>
    </source>
</evidence>
<evidence type="ECO:0000256" key="3">
    <source>
        <dbReference type="ARBA" id="ARBA00022741"/>
    </source>
</evidence>
<evidence type="ECO:0000256" key="6">
    <source>
        <dbReference type="SAM" id="MobiDB-lite"/>
    </source>
</evidence>
<keyword evidence="2" id="KW-0808">Transferase</keyword>
<reference evidence="8" key="2">
    <citation type="submission" date="2020-09" db="EMBL/GenBank/DDBJ databases">
        <authorList>
            <person name="Sun Q."/>
            <person name="Zhou Y."/>
        </authorList>
    </citation>
    <scope>NUCLEOTIDE SEQUENCE</scope>
    <source>
        <strain evidence="8">CGMCC 4.7372</strain>
    </source>
</reference>
<evidence type="ECO:0000313" key="9">
    <source>
        <dbReference type="Proteomes" id="UP000614239"/>
    </source>
</evidence>
<evidence type="ECO:0000256" key="5">
    <source>
        <dbReference type="ARBA" id="ARBA00022840"/>
    </source>
</evidence>
<dbReference type="InterPro" id="IPR011009">
    <property type="entry name" value="Kinase-like_dom_sf"/>
</dbReference>
<dbReference type="GO" id="GO:0004674">
    <property type="term" value="F:protein serine/threonine kinase activity"/>
    <property type="evidence" value="ECO:0007669"/>
    <property type="project" value="UniProtKB-EC"/>
</dbReference>
<name>A0A8H9H9B9_9ACTO</name>
<dbReference type="Gene3D" id="1.10.510.10">
    <property type="entry name" value="Transferase(Phosphotransferase) domain 1"/>
    <property type="match status" value="1"/>
</dbReference>
<dbReference type="SUPFAM" id="SSF56112">
    <property type="entry name" value="Protein kinase-like (PK-like)"/>
    <property type="match status" value="1"/>
</dbReference>
<keyword evidence="9" id="KW-1185">Reference proteome</keyword>
<dbReference type="InterPro" id="IPR050660">
    <property type="entry name" value="NEK_Ser/Thr_kinase"/>
</dbReference>
<dbReference type="Pfam" id="PF00069">
    <property type="entry name" value="Pkinase"/>
    <property type="match status" value="1"/>
</dbReference>
<gene>
    <name evidence="8" type="ORF">GCM10011612_14370</name>
</gene>
<dbReference type="EC" id="2.7.11.1" evidence="1"/>
<sequence>MPRLADFGVARLSQTVGSSHTAAAVGTPLYMAPGVLGPQAPTSAADVYSLGVVLYEMSCGITPFVGLPGQVLAQHARRDPGRPDGLPEPLWALLTAVLAKDPAARQSAAAEREGPHSGKGGGVLQRAGRRIGCDARVLVARLLPGEGVDDDIEEAEVVVLVVQPTGLTVLGAGGGDGGVGALPLRWCVGDYGSYG</sequence>
<dbReference type="RefSeq" id="WP_229657948.1">
    <property type="nucleotide sequence ID" value="NZ_BMNJ01000004.1"/>
</dbReference>
<dbReference type="EMBL" id="BMNJ01000004">
    <property type="protein sequence ID" value="GGO98741.1"/>
    <property type="molecule type" value="Genomic_DNA"/>
</dbReference>
<dbReference type="PANTHER" id="PTHR43671">
    <property type="entry name" value="SERINE/THREONINE-PROTEIN KINASE NEK"/>
    <property type="match status" value="1"/>
</dbReference>
<feature type="domain" description="Protein kinase" evidence="7">
    <location>
        <begin position="1"/>
        <end position="119"/>
    </location>
</feature>
<proteinExistence type="predicted"/>
<reference evidence="8" key="1">
    <citation type="journal article" date="2014" name="Int. J. Syst. Evol. Microbiol.">
        <title>Complete genome sequence of Corynebacterium casei LMG S-19264T (=DSM 44701T), isolated from a smear-ripened cheese.</title>
        <authorList>
            <consortium name="US DOE Joint Genome Institute (JGI-PGF)"/>
            <person name="Walter F."/>
            <person name="Albersmeier A."/>
            <person name="Kalinowski J."/>
            <person name="Ruckert C."/>
        </authorList>
    </citation>
    <scope>NUCLEOTIDE SEQUENCE</scope>
    <source>
        <strain evidence="8">CGMCC 4.7372</strain>
    </source>
</reference>
<accession>A0A8H9H9B9</accession>
<dbReference type="Proteomes" id="UP000614239">
    <property type="component" value="Unassembled WGS sequence"/>
</dbReference>
<protein>
    <recommendedName>
        <fullName evidence="1">non-specific serine/threonine protein kinase</fullName>
        <ecNumber evidence="1">2.7.11.1</ecNumber>
    </recommendedName>
</protein>
<feature type="region of interest" description="Disordered" evidence="6">
    <location>
        <begin position="104"/>
        <end position="123"/>
    </location>
</feature>
<keyword evidence="4" id="KW-0418">Kinase</keyword>
<evidence type="ECO:0000256" key="2">
    <source>
        <dbReference type="ARBA" id="ARBA00022679"/>
    </source>
</evidence>
<organism evidence="8 9">
    <name type="scientific">Actinomyces gaoshouyii</name>
    <dbReference type="NCBI Taxonomy" id="1960083"/>
    <lineage>
        <taxon>Bacteria</taxon>
        <taxon>Bacillati</taxon>
        <taxon>Actinomycetota</taxon>
        <taxon>Actinomycetes</taxon>
        <taxon>Actinomycetales</taxon>
        <taxon>Actinomycetaceae</taxon>
        <taxon>Actinomyces</taxon>
    </lineage>
</organism>
<evidence type="ECO:0000256" key="4">
    <source>
        <dbReference type="ARBA" id="ARBA00022777"/>
    </source>
</evidence>
<keyword evidence="3" id="KW-0547">Nucleotide-binding</keyword>
<comment type="caution">
    <text evidence="8">The sequence shown here is derived from an EMBL/GenBank/DDBJ whole genome shotgun (WGS) entry which is preliminary data.</text>
</comment>
<keyword evidence="5" id="KW-0067">ATP-binding</keyword>
<dbReference type="GO" id="GO:0005524">
    <property type="term" value="F:ATP binding"/>
    <property type="evidence" value="ECO:0007669"/>
    <property type="project" value="UniProtKB-KW"/>
</dbReference>
<dbReference type="InterPro" id="IPR000719">
    <property type="entry name" value="Prot_kinase_dom"/>
</dbReference>
<dbReference type="PANTHER" id="PTHR43671:SF13">
    <property type="entry name" value="SERINE_THREONINE-PROTEIN KINASE NEK2"/>
    <property type="match status" value="1"/>
</dbReference>
<evidence type="ECO:0000313" key="8">
    <source>
        <dbReference type="EMBL" id="GGO98741.1"/>
    </source>
</evidence>